<dbReference type="SUPFAM" id="SSF51182">
    <property type="entry name" value="RmlC-like cupins"/>
    <property type="match status" value="1"/>
</dbReference>
<dbReference type="Proteomes" id="UP001596152">
    <property type="component" value="Unassembled WGS sequence"/>
</dbReference>
<evidence type="ECO:0000313" key="3">
    <source>
        <dbReference type="Proteomes" id="UP001596152"/>
    </source>
</evidence>
<organism evidence="2 3">
    <name type="scientific">Brevundimonas staleyi</name>
    <dbReference type="NCBI Taxonomy" id="74326"/>
    <lineage>
        <taxon>Bacteria</taxon>
        <taxon>Pseudomonadati</taxon>
        <taxon>Pseudomonadota</taxon>
        <taxon>Alphaproteobacteria</taxon>
        <taxon>Caulobacterales</taxon>
        <taxon>Caulobacteraceae</taxon>
        <taxon>Brevundimonas</taxon>
    </lineage>
</organism>
<dbReference type="InterPro" id="IPR013096">
    <property type="entry name" value="Cupin_2"/>
</dbReference>
<keyword evidence="3" id="KW-1185">Reference proteome</keyword>
<feature type="domain" description="Cupin type-2" evidence="1">
    <location>
        <begin position="46"/>
        <end position="114"/>
    </location>
</feature>
<evidence type="ECO:0000313" key="2">
    <source>
        <dbReference type="EMBL" id="MFC5345547.1"/>
    </source>
</evidence>
<dbReference type="RefSeq" id="WP_374036536.1">
    <property type="nucleotide sequence ID" value="NZ_CP169082.1"/>
</dbReference>
<protein>
    <submittedName>
        <fullName evidence="2">Cupin domain-containing protein</fullName>
    </submittedName>
</protein>
<name>A0ABW0FVG6_9CAUL</name>
<dbReference type="Pfam" id="PF07883">
    <property type="entry name" value="Cupin_2"/>
    <property type="match status" value="1"/>
</dbReference>
<dbReference type="InterPro" id="IPR011051">
    <property type="entry name" value="RmlC_Cupin_sf"/>
</dbReference>
<accession>A0ABW0FVG6</accession>
<dbReference type="Gene3D" id="2.60.120.10">
    <property type="entry name" value="Jelly Rolls"/>
    <property type="match status" value="1"/>
</dbReference>
<dbReference type="InterPro" id="IPR014710">
    <property type="entry name" value="RmlC-like_jellyroll"/>
</dbReference>
<evidence type="ECO:0000259" key="1">
    <source>
        <dbReference type="Pfam" id="PF07883"/>
    </source>
</evidence>
<proteinExistence type="predicted"/>
<comment type="caution">
    <text evidence="2">The sequence shown here is derived from an EMBL/GenBank/DDBJ whole genome shotgun (WGS) entry which is preliminary data.</text>
</comment>
<dbReference type="PANTHER" id="PTHR36440:SF1">
    <property type="entry name" value="PUTATIVE (AFU_ORTHOLOGUE AFUA_8G07350)-RELATED"/>
    <property type="match status" value="1"/>
</dbReference>
<reference evidence="3" key="1">
    <citation type="journal article" date="2019" name="Int. J. Syst. Evol. Microbiol.">
        <title>The Global Catalogue of Microorganisms (GCM) 10K type strain sequencing project: providing services to taxonomists for standard genome sequencing and annotation.</title>
        <authorList>
            <consortium name="The Broad Institute Genomics Platform"/>
            <consortium name="The Broad Institute Genome Sequencing Center for Infectious Disease"/>
            <person name="Wu L."/>
            <person name="Ma J."/>
        </authorList>
    </citation>
    <scope>NUCLEOTIDE SEQUENCE [LARGE SCALE GENOMIC DNA]</scope>
    <source>
        <strain evidence="3">JCM 12125</strain>
    </source>
</reference>
<dbReference type="PANTHER" id="PTHR36440">
    <property type="entry name" value="PUTATIVE (AFU_ORTHOLOGUE AFUA_8G07350)-RELATED"/>
    <property type="match status" value="1"/>
</dbReference>
<gene>
    <name evidence="2" type="ORF">ACFPIE_16650</name>
</gene>
<dbReference type="InterPro" id="IPR053146">
    <property type="entry name" value="QDO-like"/>
</dbReference>
<dbReference type="EMBL" id="JBHSLF010000050">
    <property type="protein sequence ID" value="MFC5345547.1"/>
    <property type="molecule type" value="Genomic_DNA"/>
</dbReference>
<sequence length="137" mass="15098">MTVTADRRDLILLEAGEGRRYEMGGMTAVFKADEVETGCGYSVSEWLLAPGFEGGGAHSHTANDEIFYVVEGKPDILIDRIWQTVLPGTFVRIPGGVDHDFRNRSRAPAKLLNLFIPGGFEREMPAIVSWFQTQAGP</sequence>